<dbReference type="InterPro" id="IPR036259">
    <property type="entry name" value="MFS_trans_sf"/>
</dbReference>
<dbReference type="GO" id="GO:0022857">
    <property type="term" value="F:transmembrane transporter activity"/>
    <property type="evidence" value="ECO:0007669"/>
    <property type="project" value="InterPro"/>
</dbReference>
<dbReference type="PANTHER" id="PTHR23517">
    <property type="entry name" value="RESISTANCE PROTEIN MDTM, PUTATIVE-RELATED-RELATED"/>
    <property type="match status" value="1"/>
</dbReference>
<evidence type="ECO:0000313" key="10">
    <source>
        <dbReference type="Proteomes" id="UP000283644"/>
    </source>
</evidence>
<evidence type="ECO:0000256" key="1">
    <source>
        <dbReference type="ARBA" id="ARBA00004651"/>
    </source>
</evidence>
<feature type="transmembrane region" description="Helical" evidence="7">
    <location>
        <begin position="371"/>
        <end position="389"/>
    </location>
</feature>
<evidence type="ECO:0000256" key="6">
    <source>
        <dbReference type="ARBA" id="ARBA00023136"/>
    </source>
</evidence>
<accession>A0A417XSV3</accession>
<evidence type="ECO:0000256" key="5">
    <source>
        <dbReference type="ARBA" id="ARBA00022989"/>
    </source>
</evidence>
<dbReference type="GO" id="GO:0005886">
    <property type="term" value="C:plasma membrane"/>
    <property type="evidence" value="ECO:0007669"/>
    <property type="project" value="UniProtKB-SubCell"/>
</dbReference>
<keyword evidence="10" id="KW-1185">Reference proteome</keyword>
<organism evidence="9 10">
    <name type="scientific">Nocardioides immobilis</name>
    <dbReference type="NCBI Taxonomy" id="2049295"/>
    <lineage>
        <taxon>Bacteria</taxon>
        <taxon>Bacillati</taxon>
        <taxon>Actinomycetota</taxon>
        <taxon>Actinomycetes</taxon>
        <taxon>Propionibacteriales</taxon>
        <taxon>Nocardioidaceae</taxon>
        <taxon>Nocardioides</taxon>
    </lineage>
</organism>
<dbReference type="PROSITE" id="PS50850">
    <property type="entry name" value="MFS"/>
    <property type="match status" value="1"/>
</dbReference>
<comment type="caution">
    <text evidence="9">The sequence shown here is derived from an EMBL/GenBank/DDBJ whole genome shotgun (WGS) entry which is preliminary data.</text>
</comment>
<feature type="transmembrane region" description="Helical" evidence="7">
    <location>
        <begin position="342"/>
        <end position="365"/>
    </location>
</feature>
<dbReference type="InterPro" id="IPR011701">
    <property type="entry name" value="MFS"/>
</dbReference>
<gene>
    <name evidence="9" type="ORF">D0Z08_30060</name>
</gene>
<evidence type="ECO:0000256" key="2">
    <source>
        <dbReference type="ARBA" id="ARBA00022448"/>
    </source>
</evidence>
<dbReference type="CDD" id="cd17329">
    <property type="entry name" value="MFS_MdtH_MDR_like"/>
    <property type="match status" value="1"/>
</dbReference>
<feature type="domain" description="Major facilitator superfamily (MFS) profile" evidence="8">
    <location>
        <begin position="1"/>
        <end position="394"/>
    </location>
</feature>
<feature type="transmembrane region" description="Helical" evidence="7">
    <location>
        <begin position="150"/>
        <end position="175"/>
    </location>
</feature>
<reference evidence="9 10" key="1">
    <citation type="submission" date="2018-09" db="EMBL/GenBank/DDBJ databases">
        <title>Genome sequencing of Nocardioides immobilis CCTCC AB 2017083 for comparison to Nocardioides silvaticus.</title>
        <authorList>
            <person name="Li C."/>
            <person name="Wang G."/>
        </authorList>
    </citation>
    <scope>NUCLEOTIDE SEQUENCE [LARGE SCALE GENOMIC DNA]</scope>
    <source>
        <strain evidence="9 10">CCTCC AB 2017083</strain>
    </source>
</reference>
<feature type="transmembrane region" description="Helical" evidence="7">
    <location>
        <begin position="88"/>
        <end position="111"/>
    </location>
</feature>
<name>A0A417XSV3_9ACTN</name>
<evidence type="ECO:0000256" key="4">
    <source>
        <dbReference type="ARBA" id="ARBA00022692"/>
    </source>
</evidence>
<dbReference type="Proteomes" id="UP000283644">
    <property type="component" value="Unassembled WGS sequence"/>
</dbReference>
<dbReference type="Pfam" id="PF07690">
    <property type="entry name" value="MFS_1"/>
    <property type="match status" value="1"/>
</dbReference>
<dbReference type="PANTHER" id="PTHR23517:SF2">
    <property type="entry name" value="MULTIDRUG RESISTANCE PROTEIN MDTH"/>
    <property type="match status" value="1"/>
</dbReference>
<feature type="transmembrane region" description="Helical" evidence="7">
    <location>
        <begin position="207"/>
        <end position="228"/>
    </location>
</feature>
<dbReference type="Gene3D" id="1.20.1250.20">
    <property type="entry name" value="MFS general substrate transporter like domains"/>
    <property type="match status" value="1"/>
</dbReference>
<feature type="transmembrane region" description="Helical" evidence="7">
    <location>
        <begin position="123"/>
        <end position="144"/>
    </location>
</feature>
<feature type="transmembrane region" description="Helical" evidence="7">
    <location>
        <begin position="240"/>
        <end position="264"/>
    </location>
</feature>
<evidence type="ECO:0000259" key="8">
    <source>
        <dbReference type="PROSITE" id="PS50850"/>
    </source>
</evidence>
<feature type="transmembrane region" description="Helical" evidence="7">
    <location>
        <begin position="7"/>
        <end position="25"/>
    </location>
</feature>
<keyword evidence="6 7" id="KW-0472">Membrane</keyword>
<dbReference type="EMBL" id="QXGH01000048">
    <property type="protein sequence ID" value="RHW23400.1"/>
    <property type="molecule type" value="Genomic_DNA"/>
</dbReference>
<keyword evidence="4 7" id="KW-0812">Transmembrane</keyword>
<evidence type="ECO:0000313" key="9">
    <source>
        <dbReference type="EMBL" id="RHW23400.1"/>
    </source>
</evidence>
<dbReference type="InterPro" id="IPR020846">
    <property type="entry name" value="MFS_dom"/>
</dbReference>
<protein>
    <submittedName>
        <fullName evidence="9">MFS transporter</fullName>
    </submittedName>
</protein>
<dbReference type="SUPFAM" id="SSF103473">
    <property type="entry name" value="MFS general substrate transporter"/>
    <property type="match status" value="1"/>
</dbReference>
<dbReference type="InterPro" id="IPR050171">
    <property type="entry name" value="MFS_Transporters"/>
</dbReference>
<sequence>MLGGDALSAVGSGMTLPFLLVYLSQVRGIDVGVAGLAVATVALAGFAGNPVGGWLSDVIGSRRALVCGLLVSAVGAFTVTLVRDPWHAFAASAVVGVGLALVTPAQDALLATVVEPRQRPTVFAVRNATLNAGYGVGGVAAAFIADLGSAQSFVVLYVVDGCTFLLFVPVLIVLLPDAGRATRRTDAATAPTSPARRGYRAVLRDTTFLQVWVLMAFLVTIGFAQTLSGFPAYATGDGGVGAHVVGIAFAANTFAVVLLQLPVLRVMTGHRRTTGMALACTFWAVAWVVTAIAGTSGGGSLAAVGLTAALVVFAVGETLLAPSQASLVNDLAPDDLRGRYNGLYTLAWTTGLMVGPALAGFALGAGHGRGLFLGLAAACLVAASLTWGLGRRLPAHLDVVASVRDEDPVDRRP</sequence>
<dbReference type="AlphaFoldDB" id="A0A417XSV3"/>
<keyword evidence="5 7" id="KW-1133">Transmembrane helix</keyword>
<feature type="transmembrane region" description="Helical" evidence="7">
    <location>
        <begin position="276"/>
        <end position="295"/>
    </location>
</feature>
<feature type="transmembrane region" description="Helical" evidence="7">
    <location>
        <begin position="31"/>
        <end position="52"/>
    </location>
</feature>
<feature type="transmembrane region" description="Helical" evidence="7">
    <location>
        <begin position="301"/>
        <end position="321"/>
    </location>
</feature>
<proteinExistence type="predicted"/>
<keyword evidence="3" id="KW-1003">Cell membrane</keyword>
<evidence type="ECO:0000256" key="3">
    <source>
        <dbReference type="ARBA" id="ARBA00022475"/>
    </source>
</evidence>
<feature type="transmembrane region" description="Helical" evidence="7">
    <location>
        <begin position="64"/>
        <end position="82"/>
    </location>
</feature>
<comment type="subcellular location">
    <subcellularLocation>
        <location evidence="1">Cell membrane</location>
        <topology evidence="1">Multi-pass membrane protein</topology>
    </subcellularLocation>
</comment>
<evidence type="ECO:0000256" key="7">
    <source>
        <dbReference type="SAM" id="Phobius"/>
    </source>
</evidence>
<keyword evidence="2" id="KW-0813">Transport</keyword>